<sequence length="546" mass="57131">MGEVWKAVDRELGRTVAVKVLPAELTRHDEFRTRFRREARTVAALSHQGVATLYDVGEDTGGDEPTPFLVMEFVEGRTLADVLRDGALPVARTLAIGRDIADTLVHSHGHGLVHRDIKPSNIMLTASGGVKVLDFGIAKALAETTTRLTATGMTVGTPAYLSPEQIDGRAVDGRSDLYSLGCLLYELLAGHPPFSGDSPFVVMNQHLTKVPAPPSALRPQIPAEVDALVLRLLAKTPEERHSGATELRVALEALQAALQEGQAPTEPRSPARPAHLPSIPAPASAPQDQPVASVPSAPPAPSVASLPTSVGRSTGPVAPADDAGIPAPPPSGTAAAHAATRIVPPSFQVTTAAPGPWAVKFKVTRDGLTALAGILMIPIAYFSADPDNTLELNHLAVAVVPVALLALLWSARVAAVIAWFPPAALLSTMSAFTSNIERDSGFAFPAFQSQIGWRLGSLGGDVAAGFIPVALITAIALGSFLTDREAPAWYIAVFWNFGMLLLAGSEFLSLEEAMTMGGVVLVILIAVTVTQEVRNRAAAAAAPPAL</sequence>
<evidence type="ECO:0000256" key="1">
    <source>
        <dbReference type="ARBA" id="ARBA00012513"/>
    </source>
</evidence>
<feature type="transmembrane region" description="Helical" evidence="8">
    <location>
        <begin position="462"/>
        <end position="481"/>
    </location>
</feature>
<evidence type="ECO:0000256" key="5">
    <source>
        <dbReference type="ARBA" id="ARBA00022777"/>
    </source>
</evidence>
<feature type="transmembrane region" description="Helical" evidence="8">
    <location>
        <begin position="396"/>
        <end position="420"/>
    </location>
</feature>
<feature type="region of interest" description="Disordered" evidence="7">
    <location>
        <begin position="259"/>
        <end position="338"/>
    </location>
</feature>
<feature type="transmembrane region" description="Helical" evidence="8">
    <location>
        <begin position="488"/>
        <end position="507"/>
    </location>
</feature>
<reference evidence="10" key="1">
    <citation type="submission" date="2022-01" db="EMBL/GenBank/DDBJ databases">
        <title>Genome-Based Taxonomic Classification of the Phylum Actinobacteria.</title>
        <authorList>
            <person name="Gao Y."/>
        </authorList>
    </citation>
    <scope>NUCLEOTIDE SEQUENCE</scope>
    <source>
        <strain evidence="10">KLBMP 8922</strain>
    </source>
</reference>
<accession>A0AA41QAU5</accession>
<feature type="transmembrane region" description="Helical" evidence="8">
    <location>
        <begin position="367"/>
        <end position="384"/>
    </location>
</feature>
<dbReference type="Gene3D" id="3.30.200.20">
    <property type="entry name" value="Phosphorylase Kinase, domain 1"/>
    <property type="match status" value="1"/>
</dbReference>
<evidence type="ECO:0000256" key="3">
    <source>
        <dbReference type="ARBA" id="ARBA00022679"/>
    </source>
</evidence>
<organism evidence="10 11">
    <name type="scientific">Yinghuangia soli</name>
    <dbReference type="NCBI Taxonomy" id="2908204"/>
    <lineage>
        <taxon>Bacteria</taxon>
        <taxon>Bacillati</taxon>
        <taxon>Actinomycetota</taxon>
        <taxon>Actinomycetes</taxon>
        <taxon>Kitasatosporales</taxon>
        <taxon>Streptomycetaceae</taxon>
        <taxon>Yinghuangia</taxon>
    </lineage>
</organism>
<dbReference type="SUPFAM" id="SSF56112">
    <property type="entry name" value="Protein kinase-like (PK-like)"/>
    <property type="match status" value="1"/>
</dbReference>
<dbReference type="GO" id="GO:0005524">
    <property type="term" value="F:ATP binding"/>
    <property type="evidence" value="ECO:0007669"/>
    <property type="project" value="UniProtKB-KW"/>
</dbReference>
<dbReference type="PANTHER" id="PTHR43289:SF6">
    <property type="entry name" value="SERINE_THREONINE-PROTEIN KINASE NEKL-3"/>
    <property type="match status" value="1"/>
</dbReference>
<dbReference type="PANTHER" id="PTHR43289">
    <property type="entry name" value="MITOGEN-ACTIVATED PROTEIN KINASE KINASE KINASE 20-RELATED"/>
    <property type="match status" value="1"/>
</dbReference>
<dbReference type="Pfam" id="PF00069">
    <property type="entry name" value="Pkinase"/>
    <property type="match status" value="1"/>
</dbReference>
<keyword evidence="3" id="KW-0808">Transferase</keyword>
<keyword evidence="5 10" id="KW-0418">Kinase</keyword>
<comment type="caution">
    <text evidence="10">The sequence shown here is derived from an EMBL/GenBank/DDBJ whole genome shotgun (WGS) entry which is preliminary data.</text>
</comment>
<dbReference type="FunFam" id="1.10.510.10:FF:000021">
    <property type="entry name" value="Serine/threonine protein kinase"/>
    <property type="match status" value="1"/>
</dbReference>
<evidence type="ECO:0000313" key="11">
    <source>
        <dbReference type="Proteomes" id="UP001165378"/>
    </source>
</evidence>
<dbReference type="PROSITE" id="PS50011">
    <property type="entry name" value="PROTEIN_KINASE_DOM"/>
    <property type="match status" value="1"/>
</dbReference>
<evidence type="ECO:0000256" key="7">
    <source>
        <dbReference type="SAM" id="MobiDB-lite"/>
    </source>
</evidence>
<dbReference type="EMBL" id="JAKFHA010000051">
    <property type="protein sequence ID" value="MCF2533529.1"/>
    <property type="molecule type" value="Genomic_DNA"/>
</dbReference>
<evidence type="ECO:0000256" key="2">
    <source>
        <dbReference type="ARBA" id="ARBA00022527"/>
    </source>
</evidence>
<dbReference type="SMART" id="SM00220">
    <property type="entry name" value="S_TKc"/>
    <property type="match status" value="1"/>
</dbReference>
<dbReference type="PROSITE" id="PS00108">
    <property type="entry name" value="PROTEIN_KINASE_ST"/>
    <property type="match status" value="1"/>
</dbReference>
<keyword evidence="8" id="KW-1133">Transmembrane helix</keyword>
<keyword evidence="8" id="KW-0812">Transmembrane</keyword>
<protein>
    <recommendedName>
        <fullName evidence="1">non-specific serine/threonine protein kinase</fullName>
        <ecNumber evidence="1">2.7.11.1</ecNumber>
    </recommendedName>
</protein>
<evidence type="ECO:0000256" key="8">
    <source>
        <dbReference type="SAM" id="Phobius"/>
    </source>
</evidence>
<keyword evidence="6" id="KW-0067">ATP-binding</keyword>
<evidence type="ECO:0000256" key="4">
    <source>
        <dbReference type="ARBA" id="ARBA00022741"/>
    </source>
</evidence>
<feature type="transmembrane region" description="Helical" evidence="8">
    <location>
        <begin position="513"/>
        <end position="530"/>
    </location>
</feature>
<name>A0AA41QAU5_9ACTN</name>
<dbReference type="InterPro" id="IPR008271">
    <property type="entry name" value="Ser/Thr_kinase_AS"/>
</dbReference>
<keyword evidence="11" id="KW-1185">Reference proteome</keyword>
<evidence type="ECO:0000259" key="9">
    <source>
        <dbReference type="PROSITE" id="PS50011"/>
    </source>
</evidence>
<gene>
    <name evidence="10" type="ORF">LZ495_40810</name>
</gene>
<proteinExistence type="predicted"/>
<dbReference type="GO" id="GO:0004674">
    <property type="term" value="F:protein serine/threonine kinase activity"/>
    <property type="evidence" value="ECO:0007669"/>
    <property type="project" value="UniProtKB-KW"/>
</dbReference>
<dbReference type="Proteomes" id="UP001165378">
    <property type="component" value="Unassembled WGS sequence"/>
</dbReference>
<keyword evidence="2" id="KW-0723">Serine/threonine-protein kinase</keyword>
<dbReference type="Gene3D" id="1.10.510.10">
    <property type="entry name" value="Transferase(Phosphotransferase) domain 1"/>
    <property type="match status" value="1"/>
</dbReference>
<dbReference type="EC" id="2.7.11.1" evidence="1"/>
<feature type="compositionally biased region" description="Low complexity" evidence="7">
    <location>
        <begin position="302"/>
        <end position="325"/>
    </location>
</feature>
<keyword evidence="4" id="KW-0547">Nucleotide-binding</keyword>
<dbReference type="InterPro" id="IPR000719">
    <property type="entry name" value="Prot_kinase_dom"/>
</dbReference>
<dbReference type="AlphaFoldDB" id="A0AA41QAU5"/>
<evidence type="ECO:0000256" key="6">
    <source>
        <dbReference type="ARBA" id="ARBA00022840"/>
    </source>
</evidence>
<dbReference type="CDD" id="cd14014">
    <property type="entry name" value="STKc_PknB_like"/>
    <property type="match status" value="1"/>
</dbReference>
<evidence type="ECO:0000313" key="10">
    <source>
        <dbReference type="EMBL" id="MCF2533529.1"/>
    </source>
</evidence>
<dbReference type="InterPro" id="IPR011009">
    <property type="entry name" value="Kinase-like_dom_sf"/>
</dbReference>
<keyword evidence="8" id="KW-0472">Membrane</keyword>
<feature type="domain" description="Protein kinase" evidence="9">
    <location>
        <begin position="1"/>
        <end position="254"/>
    </location>
</feature>